<evidence type="ECO:0000313" key="13">
    <source>
        <dbReference type="Proteomes" id="UP000177258"/>
    </source>
</evidence>
<dbReference type="UniPathway" id="UPA00038">
    <property type="reaction ID" value="UER00491"/>
</dbReference>
<dbReference type="PANTHER" id="PTHR43750">
    <property type="entry name" value="UDP-GLUCOSE 6-DEHYDROGENASE TUAD"/>
    <property type="match status" value="1"/>
</dbReference>
<proteinExistence type="inferred from homology"/>
<dbReference type="GO" id="GO:0006065">
    <property type="term" value="P:UDP-glucuronate biosynthetic process"/>
    <property type="evidence" value="ECO:0007669"/>
    <property type="project" value="UniProtKB-UniPathway"/>
</dbReference>
<dbReference type="InterPro" id="IPR028357">
    <property type="entry name" value="UDPglc_DH_bac"/>
</dbReference>
<evidence type="ECO:0000313" key="12">
    <source>
        <dbReference type="EMBL" id="OGE32343.1"/>
    </source>
</evidence>
<keyword evidence="4 7" id="KW-0560">Oxidoreductase</keyword>
<dbReference type="PIRSF" id="PIRSF000124">
    <property type="entry name" value="UDPglc_GDPman_dh"/>
    <property type="match status" value="1"/>
</dbReference>
<dbReference type="Gene3D" id="1.20.5.100">
    <property type="entry name" value="Cytochrome c1, transmembrane anchor, C-terminal"/>
    <property type="match status" value="1"/>
</dbReference>
<dbReference type="EMBL" id="MFDB01000027">
    <property type="protein sequence ID" value="OGE32343.1"/>
    <property type="molecule type" value="Genomic_DNA"/>
</dbReference>
<dbReference type="Gene3D" id="3.40.50.720">
    <property type="entry name" value="NAD(P)-binding Rossmann-like Domain"/>
    <property type="match status" value="2"/>
</dbReference>
<dbReference type="Pfam" id="PF03721">
    <property type="entry name" value="UDPG_MGDP_dh_N"/>
    <property type="match status" value="1"/>
</dbReference>
<dbReference type="GO" id="GO:0003979">
    <property type="term" value="F:UDP-glucose 6-dehydrogenase activity"/>
    <property type="evidence" value="ECO:0007669"/>
    <property type="project" value="UniProtKB-EC"/>
</dbReference>
<dbReference type="InterPro" id="IPR017476">
    <property type="entry name" value="UDP-Glc/GDP-Man"/>
</dbReference>
<dbReference type="InterPro" id="IPR014027">
    <property type="entry name" value="UDP-Glc/GDP-Man_DH_C"/>
</dbReference>
<feature type="binding site" evidence="9">
    <location>
        <begin position="266"/>
        <end position="270"/>
    </location>
    <ligand>
        <name>substrate</name>
    </ligand>
</feature>
<evidence type="ECO:0000256" key="2">
    <source>
        <dbReference type="ARBA" id="ARBA00006601"/>
    </source>
</evidence>
<evidence type="ECO:0000256" key="9">
    <source>
        <dbReference type="PIRSR" id="PIRSR500134-2"/>
    </source>
</evidence>
<accession>A0A1F5JUN9</accession>
<dbReference type="PIRSF" id="PIRSF500134">
    <property type="entry name" value="UDPglc_DH_bac"/>
    <property type="match status" value="1"/>
</dbReference>
<evidence type="ECO:0000256" key="3">
    <source>
        <dbReference type="ARBA" id="ARBA00012954"/>
    </source>
</evidence>
<feature type="binding site" evidence="10">
    <location>
        <position position="280"/>
    </location>
    <ligand>
        <name>NAD(+)</name>
        <dbReference type="ChEBI" id="CHEBI:57540"/>
    </ligand>
</feature>
<dbReference type="PANTHER" id="PTHR43750:SF3">
    <property type="entry name" value="UDP-GLUCOSE 6-DEHYDROGENASE TUAD"/>
    <property type="match status" value="1"/>
</dbReference>
<feature type="binding site" evidence="10">
    <location>
        <position position="35"/>
    </location>
    <ligand>
        <name>NAD(+)</name>
        <dbReference type="ChEBI" id="CHEBI:57540"/>
    </ligand>
</feature>
<dbReference type="AlphaFoldDB" id="A0A1F5JUN9"/>
<feature type="binding site" evidence="9">
    <location>
        <position position="338"/>
    </location>
    <ligand>
        <name>substrate</name>
    </ligand>
</feature>
<evidence type="ECO:0000256" key="5">
    <source>
        <dbReference type="ARBA" id="ARBA00023027"/>
    </source>
</evidence>
<reference evidence="12 13" key="1">
    <citation type="journal article" date="2016" name="Nat. Commun.">
        <title>Thousands of microbial genomes shed light on interconnected biogeochemical processes in an aquifer system.</title>
        <authorList>
            <person name="Anantharaman K."/>
            <person name="Brown C.T."/>
            <person name="Hug L.A."/>
            <person name="Sharon I."/>
            <person name="Castelle C.J."/>
            <person name="Probst A.J."/>
            <person name="Thomas B.C."/>
            <person name="Singh A."/>
            <person name="Wilkins M.J."/>
            <person name="Karaoz U."/>
            <person name="Brodie E.L."/>
            <person name="Williams K.H."/>
            <person name="Hubbard S.S."/>
            <person name="Banfield J.F."/>
        </authorList>
    </citation>
    <scope>NUCLEOTIDE SEQUENCE [LARGE SCALE GENOMIC DNA]</scope>
</reference>
<feature type="binding site" evidence="10">
    <location>
        <position position="30"/>
    </location>
    <ligand>
        <name>NAD(+)</name>
        <dbReference type="ChEBI" id="CHEBI:57540"/>
    </ligand>
</feature>
<comment type="catalytic activity">
    <reaction evidence="6 7">
        <text>UDP-alpha-D-glucose + 2 NAD(+) + H2O = UDP-alpha-D-glucuronate + 2 NADH + 3 H(+)</text>
        <dbReference type="Rhea" id="RHEA:23596"/>
        <dbReference type="ChEBI" id="CHEBI:15377"/>
        <dbReference type="ChEBI" id="CHEBI:15378"/>
        <dbReference type="ChEBI" id="CHEBI:57540"/>
        <dbReference type="ChEBI" id="CHEBI:57945"/>
        <dbReference type="ChEBI" id="CHEBI:58052"/>
        <dbReference type="ChEBI" id="CHEBI:58885"/>
        <dbReference type="EC" id="1.1.1.22"/>
    </reaction>
</comment>
<dbReference type="InterPro" id="IPR036291">
    <property type="entry name" value="NAD(P)-bd_dom_sf"/>
</dbReference>
<name>A0A1F5JUN9_9BACT</name>
<evidence type="ECO:0000256" key="7">
    <source>
        <dbReference type="PIRNR" id="PIRNR000124"/>
    </source>
</evidence>
<evidence type="ECO:0000259" key="11">
    <source>
        <dbReference type="SMART" id="SM00984"/>
    </source>
</evidence>
<evidence type="ECO:0000256" key="10">
    <source>
        <dbReference type="PIRSR" id="PIRSR500134-3"/>
    </source>
</evidence>
<feature type="active site" description="Nucleophile" evidence="8">
    <location>
        <position position="277"/>
    </location>
</feature>
<sequence length="451" mass="49419">MKIAIVGTGYVGLITGVSLAVLGHQVICIDEDPKKVSMIKNGKSPFFEPQIDQLLKKVTEQHLFTATTDLAASVLESDVTFIAVGTPTTNNRLDLSYIKKASEQIGKALKMTKKYHVIAVKSTVLPGVTEKIVKPIIEKYSKKKIGEFGLCMNPEFLREGSALEDALNPDRIVIGQIDNKSGEEFAKIYNNISAPKIFTNLQTAEMTKYASNSLLATLISFSNEMARLAEAAGGIDITDVWRGVHLDKRLSPFDGKRRIKPGILNYILSGCGFGGSCFPKDIKALANFAKDLKVDAKIIESVIDVNNTQPQRLMIHLKNSLGNKLKNKRIVVLGLAFKPNTDDLRESPAFPVIEALISGGSKVIAHDPIAYQKNIPKQLADLPIILASSVQGAVRNADAVIVITSWAEYIKLTPQFFKKHMKIPIVIDGRRIYDKNSFLNAGIIYKGIGLS</sequence>
<dbReference type="NCBIfam" id="TIGR03026">
    <property type="entry name" value="NDP-sugDHase"/>
    <property type="match status" value="1"/>
</dbReference>
<dbReference type="EC" id="1.1.1.22" evidence="3 7"/>
<evidence type="ECO:0000256" key="1">
    <source>
        <dbReference type="ARBA" id="ARBA00004701"/>
    </source>
</evidence>
<evidence type="ECO:0000256" key="6">
    <source>
        <dbReference type="ARBA" id="ARBA00047473"/>
    </source>
</evidence>
<dbReference type="SUPFAM" id="SSF48179">
    <property type="entry name" value="6-phosphogluconate dehydrogenase C-terminal domain-like"/>
    <property type="match status" value="1"/>
</dbReference>
<dbReference type="SMART" id="SM00984">
    <property type="entry name" value="UDPG_MGDP_dh_C"/>
    <property type="match status" value="1"/>
</dbReference>
<comment type="pathway">
    <text evidence="1">Nucleotide-sugar biosynthesis; UDP-alpha-D-glucuronate biosynthesis; UDP-alpha-D-glucuronate from UDP-alpha-D-glucose: step 1/1.</text>
</comment>
<comment type="caution">
    <text evidence="12">The sequence shown here is derived from an EMBL/GenBank/DDBJ whole genome shotgun (WGS) entry which is preliminary data.</text>
</comment>
<dbReference type="Pfam" id="PF03720">
    <property type="entry name" value="UDPG_MGDP_dh_C"/>
    <property type="match status" value="1"/>
</dbReference>
<dbReference type="Proteomes" id="UP000177258">
    <property type="component" value="Unassembled WGS sequence"/>
</dbReference>
<comment type="similarity">
    <text evidence="2 7">Belongs to the UDP-glucose/GDP-mannose dehydrogenase family.</text>
</comment>
<feature type="binding site" evidence="10">
    <location>
        <position position="345"/>
    </location>
    <ligand>
        <name>NAD(+)</name>
        <dbReference type="ChEBI" id="CHEBI:57540"/>
    </ligand>
</feature>
<feature type="binding site" evidence="10">
    <location>
        <position position="86"/>
    </location>
    <ligand>
        <name>NAD(+)</name>
        <dbReference type="ChEBI" id="CHEBI:57540"/>
    </ligand>
</feature>
<feature type="domain" description="UDP-glucose/GDP-mannose dehydrogenase C-terminal" evidence="11">
    <location>
        <begin position="331"/>
        <end position="435"/>
    </location>
</feature>
<feature type="binding site" evidence="9">
    <location>
        <position position="208"/>
    </location>
    <ligand>
        <name>substrate</name>
    </ligand>
</feature>
<dbReference type="Pfam" id="PF00984">
    <property type="entry name" value="UDPG_MGDP_dh"/>
    <property type="match status" value="1"/>
</dbReference>
<feature type="binding site" evidence="9">
    <location>
        <begin position="156"/>
        <end position="159"/>
    </location>
    <ligand>
        <name>substrate</name>
    </ligand>
</feature>
<dbReference type="SUPFAM" id="SSF52413">
    <property type="entry name" value="UDP-glucose/GDP-mannose dehydrogenase C-terminal domain"/>
    <property type="match status" value="1"/>
</dbReference>
<dbReference type="InterPro" id="IPR014026">
    <property type="entry name" value="UDP-Glc/GDP-Man_DH_dimer"/>
</dbReference>
<keyword evidence="5 7" id="KW-0520">NAD</keyword>
<feature type="binding site" evidence="10">
    <location>
        <position position="123"/>
    </location>
    <ligand>
        <name>NAD(+)</name>
        <dbReference type="ChEBI" id="CHEBI:57540"/>
    </ligand>
</feature>
<organism evidence="12 13">
    <name type="scientific">Candidatus Daviesbacteria bacterium RIFCSPHIGHO2_02_FULL_41_10</name>
    <dbReference type="NCBI Taxonomy" id="1797774"/>
    <lineage>
        <taxon>Bacteria</taxon>
        <taxon>Candidatus Daviesiibacteriota</taxon>
    </lineage>
</organism>
<dbReference type="GO" id="GO:0000271">
    <property type="term" value="P:polysaccharide biosynthetic process"/>
    <property type="evidence" value="ECO:0007669"/>
    <property type="project" value="InterPro"/>
</dbReference>
<feature type="binding site" evidence="9">
    <location>
        <position position="274"/>
    </location>
    <ligand>
        <name>substrate</name>
    </ligand>
</feature>
<dbReference type="GO" id="GO:0051287">
    <property type="term" value="F:NAD binding"/>
    <property type="evidence" value="ECO:0007669"/>
    <property type="project" value="InterPro"/>
</dbReference>
<evidence type="ECO:0000256" key="8">
    <source>
        <dbReference type="PIRSR" id="PIRSR500134-1"/>
    </source>
</evidence>
<dbReference type="InterPro" id="IPR001732">
    <property type="entry name" value="UDP-Glc/GDP-Man_DH_N"/>
</dbReference>
<dbReference type="InterPro" id="IPR036220">
    <property type="entry name" value="UDP-Glc/GDP-Man_DH_C_sf"/>
</dbReference>
<dbReference type="SUPFAM" id="SSF51735">
    <property type="entry name" value="NAD(P)-binding Rossmann-fold domains"/>
    <property type="match status" value="1"/>
</dbReference>
<feature type="binding site" evidence="10">
    <location>
        <position position="159"/>
    </location>
    <ligand>
        <name>NAD(+)</name>
        <dbReference type="ChEBI" id="CHEBI:57540"/>
    </ligand>
</feature>
<evidence type="ECO:0000256" key="4">
    <source>
        <dbReference type="ARBA" id="ARBA00023002"/>
    </source>
</evidence>
<dbReference type="InterPro" id="IPR008927">
    <property type="entry name" value="6-PGluconate_DH-like_C_sf"/>
</dbReference>
<gene>
    <name evidence="12" type="ORF">A3D83_03555</name>
</gene>
<protein>
    <recommendedName>
        <fullName evidence="3 7">UDP-glucose 6-dehydrogenase</fullName>
        <ecNumber evidence="3 7">1.1.1.22</ecNumber>
    </recommendedName>
</protein>